<dbReference type="InterPro" id="IPR019808">
    <property type="entry name" value="Histidine_triad_CS"/>
</dbReference>
<accession>A0A8J6C686</accession>
<dbReference type="GO" id="GO:0003824">
    <property type="term" value="F:catalytic activity"/>
    <property type="evidence" value="ECO:0007669"/>
    <property type="project" value="InterPro"/>
</dbReference>
<sequence length="127" mass="13830">MALLVLWRALYGGFAVGCAATFPSLALGSSRTWHQRQQCLAFRDVAPQAPVHFLVIPKIRIPRISQVTAGDEKLLGHLLVTASHLAQKEGLADGYRMVINDGQQGAQSVYHLHVHVIGGRQMGWPPG</sequence>
<gene>
    <name evidence="7" type="ORF">GDO78_019895</name>
</gene>
<dbReference type="PRINTS" id="PR00332">
    <property type="entry name" value="HISTRIAD"/>
</dbReference>
<dbReference type="AlphaFoldDB" id="A0A8J6C686"/>
<dbReference type="InterPro" id="IPR036265">
    <property type="entry name" value="HIT-like_sf"/>
</dbReference>
<dbReference type="SUPFAM" id="SSF54197">
    <property type="entry name" value="HIT-like"/>
    <property type="match status" value="1"/>
</dbReference>
<evidence type="ECO:0000256" key="3">
    <source>
        <dbReference type="PIRSR" id="PIRSR601310-1"/>
    </source>
</evidence>
<proteinExistence type="inferred from homology"/>
<dbReference type="PANTHER" id="PTHR23089">
    <property type="entry name" value="HISTIDINE TRIAD HIT PROTEIN"/>
    <property type="match status" value="1"/>
</dbReference>
<feature type="active site" description="Tele-AMP-histidine intermediate" evidence="3">
    <location>
        <position position="113"/>
    </location>
</feature>
<name>A0A8J6C686_ELECQ</name>
<feature type="domain" description="HIT" evidence="6">
    <location>
        <begin position="13"/>
        <end position="127"/>
    </location>
</feature>
<comment type="catalytic activity">
    <reaction evidence="1">
        <text>adenosine 5'-phosphoramidate + H2O = NH4(+) + AMP</text>
        <dbReference type="Rhea" id="RHEA:67916"/>
        <dbReference type="ChEBI" id="CHEBI:15377"/>
        <dbReference type="ChEBI" id="CHEBI:28938"/>
        <dbReference type="ChEBI" id="CHEBI:57890"/>
        <dbReference type="ChEBI" id="CHEBI:456215"/>
    </reaction>
</comment>
<dbReference type="InterPro" id="IPR011146">
    <property type="entry name" value="HIT-like"/>
</dbReference>
<dbReference type="Pfam" id="PF01230">
    <property type="entry name" value="HIT"/>
    <property type="match status" value="1"/>
</dbReference>
<organism evidence="7 8">
    <name type="scientific">Eleutherodactylus coqui</name>
    <name type="common">Puerto Rican coqui</name>
    <dbReference type="NCBI Taxonomy" id="57060"/>
    <lineage>
        <taxon>Eukaryota</taxon>
        <taxon>Metazoa</taxon>
        <taxon>Chordata</taxon>
        <taxon>Craniata</taxon>
        <taxon>Vertebrata</taxon>
        <taxon>Euteleostomi</taxon>
        <taxon>Amphibia</taxon>
        <taxon>Batrachia</taxon>
        <taxon>Anura</taxon>
        <taxon>Neobatrachia</taxon>
        <taxon>Hyloidea</taxon>
        <taxon>Eleutherodactylidae</taxon>
        <taxon>Eleutherodactylinae</taxon>
        <taxon>Eleutherodactylus</taxon>
        <taxon>Eleutherodactylus</taxon>
    </lineage>
</organism>
<evidence type="ECO:0000259" key="6">
    <source>
        <dbReference type="PROSITE" id="PS51084"/>
    </source>
</evidence>
<feature type="short sequence motif" description="Histidine triad motif" evidence="4 5">
    <location>
        <begin position="111"/>
        <end position="115"/>
    </location>
</feature>
<evidence type="ECO:0000256" key="5">
    <source>
        <dbReference type="PROSITE-ProRule" id="PRU00464"/>
    </source>
</evidence>
<keyword evidence="8" id="KW-1185">Reference proteome</keyword>
<dbReference type="PROSITE" id="PS00892">
    <property type="entry name" value="HIT_1"/>
    <property type="match status" value="1"/>
</dbReference>
<dbReference type="InterPro" id="IPR001310">
    <property type="entry name" value="Histidine_triad_HIT"/>
</dbReference>
<comment type="caution">
    <text evidence="7">The sequence shown here is derived from an EMBL/GenBank/DDBJ whole genome shotgun (WGS) entry which is preliminary data.</text>
</comment>
<evidence type="ECO:0000256" key="1">
    <source>
        <dbReference type="ARBA" id="ARBA00024472"/>
    </source>
</evidence>
<evidence type="ECO:0000313" key="8">
    <source>
        <dbReference type="Proteomes" id="UP000770717"/>
    </source>
</evidence>
<dbReference type="Proteomes" id="UP000770717">
    <property type="component" value="Unassembled WGS sequence"/>
</dbReference>
<evidence type="ECO:0000256" key="4">
    <source>
        <dbReference type="PIRSR" id="PIRSR601310-3"/>
    </source>
</evidence>
<comment type="similarity">
    <text evidence="2">Belongs to the HINT family.</text>
</comment>
<dbReference type="PROSITE" id="PS51084">
    <property type="entry name" value="HIT_2"/>
    <property type="match status" value="1"/>
</dbReference>
<dbReference type="OrthoDB" id="672793at2759"/>
<evidence type="ECO:0000256" key="2">
    <source>
        <dbReference type="ARBA" id="ARBA00025764"/>
    </source>
</evidence>
<reference evidence="7" key="1">
    <citation type="thesis" date="2020" institute="ProQuest LLC" country="789 East Eisenhower Parkway, Ann Arbor, MI, USA">
        <title>Comparative Genomics and Chromosome Evolution.</title>
        <authorList>
            <person name="Mudd A.B."/>
        </authorList>
    </citation>
    <scope>NUCLEOTIDE SEQUENCE</scope>
    <source>
        <strain evidence="7">HN-11 Male</strain>
        <tissue evidence="7">Kidney and liver</tissue>
    </source>
</reference>
<protein>
    <recommendedName>
        <fullName evidence="6">HIT domain-containing protein</fullName>
    </recommendedName>
</protein>
<dbReference type="EMBL" id="WNTK01004383">
    <property type="protein sequence ID" value="KAG9464467.1"/>
    <property type="molecule type" value="Genomic_DNA"/>
</dbReference>
<evidence type="ECO:0000313" key="7">
    <source>
        <dbReference type="EMBL" id="KAG9464467.1"/>
    </source>
</evidence>
<dbReference type="Gene3D" id="3.30.428.10">
    <property type="entry name" value="HIT-like"/>
    <property type="match status" value="1"/>
</dbReference>